<dbReference type="EMBL" id="KQ988997">
    <property type="protein sequence ID" value="KZV55166.1"/>
    <property type="molecule type" value="Genomic_DNA"/>
</dbReference>
<protein>
    <submittedName>
        <fullName evidence="1">Pentatricopeptide repeat-containing protein chloroplastic</fullName>
    </submittedName>
</protein>
<accession>A0A2Z7DCW0</accession>
<keyword evidence="2" id="KW-1185">Reference proteome</keyword>
<evidence type="ECO:0000313" key="2">
    <source>
        <dbReference type="Proteomes" id="UP000250235"/>
    </source>
</evidence>
<gene>
    <name evidence="1" type="ORF">F511_27443</name>
</gene>
<proteinExistence type="predicted"/>
<sequence length="130" mass="15149">MTRGIRIEHIGNAAEKQRPCSINRIEFEILVPLATEFRICFCEVTANNRVKEIFEEVEQRITKNWNFMCRSIAVHISVDYTEMILIGVIRLLFCFVCVHDNRMLVLEDERVTPVYLISLLGSVSHYERSG</sequence>
<evidence type="ECO:0000313" key="1">
    <source>
        <dbReference type="EMBL" id="KZV55166.1"/>
    </source>
</evidence>
<name>A0A2Z7DCW0_9LAMI</name>
<organism evidence="1 2">
    <name type="scientific">Dorcoceras hygrometricum</name>
    <dbReference type="NCBI Taxonomy" id="472368"/>
    <lineage>
        <taxon>Eukaryota</taxon>
        <taxon>Viridiplantae</taxon>
        <taxon>Streptophyta</taxon>
        <taxon>Embryophyta</taxon>
        <taxon>Tracheophyta</taxon>
        <taxon>Spermatophyta</taxon>
        <taxon>Magnoliopsida</taxon>
        <taxon>eudicotyledons</taxon>
        <taxon>Gunneridae</taxon>
        <taxon>Pentapetalae</taxon>
        <taxon>asterids</taxon>
        <taxon>lamiids</taxon>
        <taxon>Lamiales</taxon>
        <taxon>Gesneriaceae</taxon>
        <taxon>Didymocarpoideae</taxon>
        <taxon>Trichosporeae</taxon>
        <taxon>Loxocarpinae</taxon>
        <taxon>Dorcoceras</taxon>
    </lineage>
</organism>
<dbReference type="AlphaFoldDB" id="A0A2Z7DCW0"/>
<reference evidence="1 2" key="1">
    <citation type="journal article" date="2015" name="Proc. Natl. Acad. Sci. U.S.A.">
        <title>The resurrection genome of Boea hygrometrica: A blueprint for survival of dehydration.</title>
        <authorList>
            <person name="Xiao L."/>
            <person name="Yang G."/>
            <person name="Zhang L."/>
            <person name="Yang X."/>
            <person name="Zhao S."/>
            <person name="Ji Z."/>
            <person name="Zhou Q."/>
            <person name="Hu M."/>
            <person name="Wang Y."/>
            <person name="Chen M."/>
            <person name="Xu Y."/>
            <person name="Jin H."/>
            <person name="Xiao X."/>
            <person name="Hu G."/>
            <person name="Bao F."/>
            <person name="Hu Y."/>
            <person name="Wan P."/>
            <person name="Li L."/>
            <person name="Deng X."/>
            <person name="Kuang T."/>
            <person name="Xiang C."/>
            <person name="Zhu J.K."/>
            <person name="Oliver M.J."/>
            <person name="He Y."/>
        </authorList>
    </citation>
    <scope>NUCLEOTIDE SEQUENCE [LARGE SCALE GENOMIC DNA]</scope>
    <source>
        <strain evidence="2">cv. XS01</strain>
    </source>
</reference>
<dbReference type="Proteomes" id="UP000250235">
    <property type="component" value="Unassembled WGS sequence"/>
</dbReference>